<reference evidence="8 9" key="2">
    <citation type="journal article" date="2010" name="Nucleic Acids Res.">
        <title>BeetleBase in 2010: revisions to provide comprehensive genomic information for Tribolium castaneum.</title>
        <authorList>
            <person name="Kim H.S."/>
            <person name="Murphy T."/>
            <person name="Xia J."/>
            <person name="Caragea D."/>
            <person name="Park Y."/>
            <person name="Beeman R.W."/>
            <person name="Lorenzen M.D."/>
            <person name="Butcher S."/>
            <person name="Manak J.R."/>
            <person name="Brown S.J."/>
        </authorList>
    </citation>
    <scope>GENOME REANNOTATION</scope>
    <source>
        <strain evidence="8 9">Georgia GA2</strain>
    </source>
</reference>
<feature type="region of interest" description="Disordered" evidence="6">
    <location>
        <begin position="1"/>
        <end position="67"/>
    </location>
</feature>
<dbReference type="InterPro" id="IPR036420">
    <property type="entry name" value="BRCT_dom_sf"/>
</dbReference>
<dbReference type="STRING" id="7070.D6WLP2"/>
<dbReference type="Proteomes" id="UP000007266">
    <property type="component" value="Linkage group 5"/>
</dbReference>
<keyword evidence="5" id="KW-0539">Nucleus</keyword>
<evidence type="ECO:0000313" key="9">
    <source>
        <dbReference type="Proteomes" id="UP000007266"/>
    </source>
</evidence>
<evidence type="ECO:0000313" key="8">
    <source>
        <dbReference type="EMBL" id="EFA04146.2"/>
    </source>
</evidence>
<sequence length="1188" mass="134281">MPKSRNPGRGRKKKPLSSRSKSSSCKNRDRKGSPVPQTSRQGAPKTHSPLSSNSETSPFKGYGDNARQTGAKEDLFDKLLKPEFVNLHKSIKTYSNKKKASRANETRLLEFHDCKNRDEIVQWLNDNRNVFDRLTQTQSQDCFSVVSDALTFDMPSVSQLHTPRTKRSRQEVQPRRSPYKLRARSLDIHVKKNGPSGRSKRHSVAGDTPDLEDYHIEEAVTDEEVPAPAAIEIIDFMEDEYLDNLEREMLRERKNHSNSGWERIKDMSKSITPKKPKQLDIVLQSGDRKDSSLEDESFPCYDYELLENYFIENMEDMMLKREDSSVSGHSDGRNTLRNAINVGKLFLTMVRKLTQGGNKEHLGEILPIVAEIKQLFSTSGKNSSTQTPIIQNYSKIIQSEPNTTNIAIQTELETIDTSIQTDNLSCHKNIQTEIKNTEKVETVPQILHRESTTATSTPSDLIFIDQENEDVTKAFEPEKNQDKIISVKEPECDAFDDDLDFNFNTEELIKASKIVEKNDDVRDSGQSCLIVLHASGKESVKGVKRYQAESPLGGEGSRTKRPCAKFLRDDLSVAFSTCADEDRKEGEVIQLEEDSDDEYLPDLLNKSKKLISNPKEPEPTPKTRTQEQIEELENIIYNATKRVCFAGQNEKHVKETPSTSVQHFKPCRVEDDLDYFKPYSSTTPNHNNNTITKTRRNLFNSKTDQDNRFSDSLFVSDRNESVVLNKTITPNNVDEIIKEINWDDDFEGHDREVEEILKREKTKIKILDNVLVKPACSSVKNDDNVSEADDENCYSDVDFVESTPQKKVPSFSKHKDESALDITLPPPLEFQDSEKHENVTTKFEIPVSPRRPLAVLNKVTSTPISQKRDSENFPSLSPIPPTKTKNSKNRILGPIEAAQFSKYSPLTVNKTPSQVIRPNQTPKQRSILNYVRSQASQESQTSSQKKPCIACSRISRDEVNALSALANKGLATYSGGFSPKVTHLVVSVNEQNYLKDHTIKYILAVAAGIWVVNFKWVQECLVKNAIVPEEPYEVLDIHGAAGPRRARLTRLTNPLLKGFKIHPAPPFLTTTQKEVENVIKMLGGVVVPAPECLLDDKTGYVCVIVTEGDTQESDLYKTWLEALKVVTVNLEWLSRSVGQYKVLSLRPFTIYSDDSISIDSLGYPPELVANTSFSFFQPTYTTVPSMEE</sequence>
<keyword evidence="2" id="KW-0677">Repeat</keyword>
<dbReference type="OrthoDB" id="6105938at2759"/>
<evidence type="ECO:0000256" key="2">
    <source>
        <dbReference type="ARBA" id="ARBA00022737"/>
    </source>
</evidence>
<keyword evidence="3" id="KW-0227">DNA damage</keyword>
<dbReference type="SMART" id="SM00292">
    <property type="entry name" value="BRCT"/>
    <property type="match status" value="2"/>
</dbReference>
<dbReference type="AlphaFoldDB" id="D6WLP2"/>
<organism evidence="8 9">
    <name type="scientific">Tribolium castaneum</name>
    <name type="common">Red flour beetle</name>
    <dbReference type="NCBI Taxonomy" id="7070"/>
    <lineage>
        <taxon>Eukaryota</taxon>
        <taxon>Metazoa</taxon>
        <taxon>Ecdysozoa</taxon>
        <taxon>Arthropoda</taxon>
        <taxon>Hexapoda</taxon>
        <taxon>Insecta</taxon>
        <taxon>Pterygota</taxon>
        <taxon>Neoptera</taxon>
        <taxon>Endopterygota</taxon>
        <taxon>Coleoptera</taxon>
        <taxon>Polyphaga</taxon>
        <taxon>Cucujiformia</taxon>
        <taxon>Tenebrionidae</taxon>
        <taxon>Tenebrionidae incertae sedis</taxon>
        <taxon>Tribolium</taxon>
    </lineage>
</organism>
<accession>D6WLP2</accession>
<evidence type="ECO:0000256" key="4">
    <source>
        <dbReference type="ARBA" id="ARBA00023204"/>
    </source>
</evidence>
<dbReference type="PROSITE" id="PS50172">
    <property type="entry name" value="BRCT"/>
    <property type="match status" value="2"/>
</dbReference>
<feature type="region of interest" description="Disordered" evidence="6">
    <location>
        <begin position="160"/>
        <end position="182"/>
    </location>
</feature>
<dbReference type="SUPFAM" id="SSF52113">
    <property type="entry name" value="BRCT domain"/>
    <property type="match status" value="2"/>
</dbReference>
<feature type="compositionally biased region" description="Basic residues" evidence="6">
    <location>
        <begin position="1"/>
        <end position="16"/>
    </location>
</feature>
<proteinExistence type="predicted"/>
<dbReference type="EMBL" id="KQ971343">
    <property type="protein sequence ID" value="EFA04146.2"/>
    <property type="molecule type" value="Genomic_DNA"/>
</dbReference>
<gene>
    <name evidence="8" type="primary">AUGUSTUS-3.0.2_14390</name>
    <name evidence="8" type="ORF">TcasGA2_TC014390</name>
</gene>
<dbReference type="InParanoid" id="D6WLP2"/>
<dbReference type="GO" id="GO:0031436">
    <property type="term" value="C:BRCA1-BARD1 complex"/>
    <property type="evidence" value="ECO:0000318"/>
    <property type="project" value="GO_Central"/>
</dbReference>
<feature type="region of interest" description="Disordered" evidence="6">
    <location>
        <begin position="861"/>
        <end position="888"/>
    </location>
</feature>
<feature type="compositionally biased region" description="Polar residues" evidence="6">
    <location>
        <begin position="48"/>
        <end position="57"/>
    </location>
</feature>
<dbReference type="KEGG" id="tca:103313062"/>
<protein>
    <recommendedName>
        <fullName evidence="7">BRCT domain-containing protein</fullName>
    </recommendedName>
</protein>
<reference evidence="8 9" key="1">
    <citation type="journal article" date="2008" name="Nature">
        <title>The genome of the model beetle and pest Tribolium castaneum.</title>
        <authorList>
            <consortium name="Tribolium Genome Sequencing Consortium"/>
            <person name="Richards S."/>
            <person name="Gibbs R.A."/>
            <person name="Weinstock G.M."/>
            <person name="Brown S.J."/>
            <person name="Denell R."/>
            <person name="Beeman R.W."/>
            <person name="Gibbs R."/>
            <person name="Beeman R.W."/>
            <person name="Brown S.J."/>
            <person name="Bucher G."/>
            <person name="Friedrich M."/>
            <person name="Grimmelikhuijzen C.J."/>
            <person name="Klingler M."/>
            <person name="Lorenzen M."/>
            <person name="Richards S."/>
            <person name="Roth S."/>
            <person name="Schroder R."/>
            <person name="Tautz D."/>
            <person name="Zdobnov E.M."/>
            <person name="Muzny D."/>
            <person name="Gibbs R.A."/>
            <person name="Weinstock G.M."/>
            <person name="Attaway T."/>
            <person name="Bell S."/>
            <person name="Buhay C.J."/>
            <person name="Chandrabose M.N."/>
            <person name="Chavez D."/>
            <person name="Clerk-Blankenburg K.P."/>
            <person name="Cree A."/>
            <person name="Dao M."/>
            <person name="Davis C."/>
            <person name="Chacko J."/>
            <person name="Dinh H."/>
            <person name="Dugan-Rocha S."/>
            <person name="Fowler G."/>
            <person name="Garner T.T."/>
            <person name="Garnes J."/>
            <person name="Gnirke A."/>
            <person name="Hawes A."/>
            <person name="Hernandez J."/>
            <person name="Hines S."/>
            <person name="Holder M."/>
            <person name="Hume J."/>
            <person name="Jhangiani S.N."/>
            <person name="Joshi V."/>
            <person name="Khan Z.M."/>
            <person name="Jackson L."/>
            <person name="Kovar C."/>
            <person name="Kowis A."/>
            <person name="Lee S."/>
            <person name="Lewis L.R."/>
            <person name="Margolis J."/>
            <person name="Morgan M."/>
            <person name="Nazareth L.V."/>
            <person name="Nguyen N."/>
            <person name="Okwuonu G."/>
            <person name="Parker D."/>
            <person name="Richards S."/>
            <person name="Ruiz S.J."/>
            <person name="Santibanez J."/>
            <person name="Savard J."/>
            <person name="Scherer S.E."/>
            <person name="Schneider B."/>
            <person name="Sodergren E."/>
            <person name="Tautz D."/>
            <person name="Vattahil S."/>
            <person name="Villasana D."/>
            <person name="White C.S."/>
            <person name="Wright R."/>
            <person name="Park Y."/>
            <person name="Beeman R.W."/>
            <person name="Lord J."/>
            <person name="Oppert B."/>
            <person name="Lorenzen M."/>
            <person name="Brown S."/>
            <person name="Wang L."/>
            <person name="Savard J."/>
            <person name="Tautz D."/>
            <person name="Richards S."/>
            <person name="Weinstock G."/>
            <person name="Gibbs R.A."/>
            <person name="Liu Y."/>
            <person name="Worley K."/>
            <person name="Weinstock G."/>
            <person name="Elsik C.G."/>
            <person name="Reese J.T."/>
            <person name="Elhaik E."/>
            <person name="Landan G."/>
            <person name="Graur D."/>
            <person name="Arensburger P."/>
            <person name="Atkinson P."/>
            <person name="Beeman R.W."/>
            <person name="Beidler J."/>
            <person name="Brown S.J."/>
            <person name="Demuth J.P."/>
            <person name="Drury D.W."/>
            <person name="Du Y.Z."/>
            <person name="Fujiwara H."/>
            <person name="Lorenzen M."/>
            <person name="Maselli V."/>
            <person name="Osanai M."/>
            <person name="Park Y."/>
            <person name="Robertson H.M."/>
            <person name="Tu Z."/>
            <person name="Wang J.J."/>
            <person name="Wang S."/>
            <person name="Richards S."/>
            <person name="Song H."/>
            <person name="Zhang L."/>
            <person name="Sodergren E."/>
            <person name="Werner D."/>
            <person name="Stanke M."/>
            <person name="Morgenstern B."/>
            <person name="Solovyev V."/>
            <person name="Kosarev P."/>
            <person name="Brown G."/>
            <person name="Chen H.C."/>
            <person name="Ermolaeva O."/>
            <person name="Hlavina W."/>
            <person name="Kapustin Y."/>
            <person name="Kiryutin B."/>
            <person name="Kitts P."/>
            <person name="Maglott D."/>
            <person name="Pruitt K."/>
            <person name="Sapojnikov V."/>
            <person name="Souvorov A."/>
            <person name="Mackey A.J."/>
            <person name="Waterhouse R.M."/>
            <person name="Wyder S."/>
            <person name="Zdobnov E.M."/>
            <person name="Zdobnov E.M."/>
            <person name="Wyder S."/>
            <person name="Kriventseva E.V."/>
            <person name="Kadowaki T."/>
            <person name="Bork P."/>
            <person name="Aranda M."/>
            <person name="Bao R."/>
            <person name="Beermann A."/>
            <person name="Berns N."/>
            <person name="Bolognesi R."/>
            <person name="Bonneton F."/>
            <person name="Bopp D."/>
            <person name="Brown S.J."/>
            <person name="Bucher G."/>
            <person name="Butts T."/>
            <person name="Chaumot A."/>
            <person name="Denell R.E."/>
            <person name="Ferrier D.E."/>
            <person name="Friedrich M."/>
            <person name="Gordon C.M."/>
            <person name="Jindra M."/>
            <person name="Klingler M."/>
            <person name="Lan Q."/>
            <person name="Lattorff H.M."/>
            <person name="Laudet V."/>
            <person name="von Levetsow C."/>
            <person name="Liu Z."/>
            <person name="Lutz R."/>
            <person name="Lynch J.A."/>
            <person name="da Fonseca R.N."/>
            <person name="Posnien N."/>
            <person name="Reuter R."/>
            <person name="Roth S."/>
            <person name="Savard J."/>
            <person name="Schinko J.B."/>
            <person name="Schmitt C."/>
            <person name="Schoppmeier M."/>
            <person name="Schroder R."/>
            <person name="Shippy T.D."/>
            <person name="Simonnet F."/>
            <person name="Marques-Souza H."/>
            <person name="Tautz D."/>
            <person name="Tomoyasu Y."/>
            <person name="Trauner J."/>
            <person name="Van der Zee M."/>
            <person name="Vervoort M."/>
            <person name="Wittkopp N."/>
            <person name="Wimmer E.A."/>
            <person name="Yang X."/>
            <person name="Jones A.K."/>
            <person name="Sattelle D.B."/>
            <person name="Ebert P.R."/>
            <person name="Nelson D."/>
            <person name="Scott J.G."/>
            <person name="Beeman R.W."/>
            <person name="Muthukrishnan S."/>
            <person name="Kramer K.J."/>
            <person name="Arakane Y."/>
            <person name="Beeman R.W."/>
            <person name="Zhu Q."/>
            <person name="Hogenkamp D."/>
            <person name="Dixit R."/>
            <person name="Oppert B."/>
            <person name="Jiang H."/>
            <person name="Zou Z."/>
            <person name="Marshall J."/>
            <person name="Elpidina E."/>
            <person name="Vinokurov K."/>
            <person name="Oppert C."/>
            <person name="Zou Z."/>
            <person name="Evans J."/>
            <person name="Lu Z."/>
            <person name="Zhao P."/>
            <person name="Sumathipala N."/>
            <person name="Altincicek B."/>
            <person name="Vilcinskas A."/>
            <person name="Williams M."/>
            <person name="Hultmark D."/>
            <person name="Hetru C."/>
            <person name="Jiang H."/>
            <person name="Grimmelikhuijzen C.J."/>
            <person name="Hauser F."/>
            <person name="Cazzamali G."/>
            <person name="Williamson M."/>
            <person name="Park Y."/>
            <person name="Li B."/>
            <person name="Tanaka Y."/>
            <person name="Predel R."/>
            <person name="Neupert S."/>
            <person name="Schachtner J."/>
            <person name="Verleyen P."/>
            <person name="Raible F."/>
            <person name="Bork P."/>
            <person name="Friedrich M."/>
            <person name="Walden K.K."/>
            <person name="Robertson H.M."/>
            <person name="Angeli S."/>
            <person name="Foret S."/>
            <person name="Bucher G."/>
            <person name="Schuetz S."/>
            <person name="Maleszka R."/>
            <person name="Wimmer E.A."/>
            <person name="Beeman R.W."/>
            <person name="Lorenzen M."/>
            <person name="Tomoyasu Y."/>
            <person name="Miller S.C."/>
            <person name="Grossmann D."/>
            <person name="Bucher G."/>
        </authorList>
    </citation>
    <scope>NUCLEOTIDE SEQUENCE [LARGE SCALE GENOMIC DNA]</scope>
    <source>
        <strain evidence="8 9">Georgia GA2</strain>
    </source>
</reference>
<dbReference type="InterPro" id="IPR031099">
    <property type="entry name" value="BRCA1-associated"/>
</dbReference>
<evidence type="ECO:0000256" key="6">
    <source>
        <dbReference type="SAM" id="MobiDB-lite"/>
    </source>
</evidence>
<dbReference type="Pfam" id="PF00533">
    <property type="entry name" value="BRCT"/>
    <property type="match status" value="1"/>
</dbReference>
<dbReference type="GO" id="GO:0070531">
    <property type="term" value="C:BRCA1-A complex"/>
    <property type="evidence" value="ECO:0000318"/>
    <property type="project" value="GO_Central"/>
</dbReference>
<dbReference type="GO" id="GO:0000724">
    <property type="term" value="P:double-strand break repair via homologous recombination"/>
    <property type="evidence" value="ECO:0000318"/>
    <property type="project" value="GO_Central"/>
</dbReference>
<evidence type="ECO:0000256" key="3">
    <source>
        <dbReference type="ARBA" id="ARBA00022763"/>
    </source>
</evidence>
<keyword evidence="4" id="KW-0234">DNA repair</keyword>
<evidence type="ECO:0000256" key="5">
    <source>
        <dbReference type="ARBA" id="ARBA00023242"/>
    </source>
</evidence>
<comment type="subcellular location">
    <subcellularLocation>
        <location evidence="1">Nucleus</location>
    </subcellularLocation>
</comment>
<name>D6WLP2_TRICA</name>
<dbReference type="GO" id="GO:0045944">
    <property type="term" value="P:positive regulation of transcription by RNA polymerase II"/>
    <property type="evidence" value="ECO:0000318"/>
    <property type="project" value="GO_Central"/>
</dbReference>
<dbReference type="PANTHER" id="PTHR13763:SF0">
    <property type="entry name" value="BREAST CANCER TYPE 1 SUSCEPTIBILITY PROTEIN"/>
    <property type="match status" value="1"/>
</dbReference>
<keyword evidence="9" id="KW-1185">Reference proteome</keyword>
<dbReference type="eggNOG" id="KOG4362">
    <property type="taxonomic scope" value="Eukaryota"/>
</dbReference>
<dbReference type="PANTHER" id="PTHR13763">
    <property type="entry name" value="BREAST CANCER TYPE 1 SUSCEPTIBILITY PROTEIN BRCA1"/>
    <property type="match status" value="1"/>
</dbReference>
<dbReference type="InterPro" id="IPR001357">
    <property type="entry name" value="BRCT_dom"/>
</dbReference>
<feature type="domain" description="BRCT" evidence="7">
    <location>
        <begin position="1051"/>
        <end position="1150"/>
    </location>
</feature>
<dbReference type="HOGENOM" id="CLU_278535_0_0_1"/>
<dbReference type="Gene3D" id="3.40.50.10190">
    <property type="entry name" value="BRCT domain"/>
    <property type="match status" value="2"/>
</dbReference>
<dbReference type="GO" id="GO:0004842">
    <property type="term" value="F:ubiquitin-protein transferase activity"/>
    <property type="evidence" value="ECO:0000318"/>
    <property type="project" value="GO_Central"/>
</dbReference>
<evidence type="ECO:0000259" key="7">
    <source>
        <dbReference type="PROSITE" id="PS50172"/>
    </source>
</evidence>
<evidence type="ECO:0000256" key="1">
    <source>
        <dbReference type="ARBA" id="ARBA00004123"/>
    </source>
</evidence>
<feature type="domain" description="BRCT" evidence="7">
    <location>
        <begin position="971"/>
        <end position="1034"/>
    </location>
</feature>